<dbReference type="NCBIfam" id="TIGR01656">
    <property type="entry name" value="Histidinol-ppas"/>
    <property type="match status" value="1"/>
</dbReference>
<comment type="subcellular location">
    <subcellularLocation>
        <location evidence="1 7">Cytoplasm</location>
    </subcellularLocation>
</comment>
<evidence type="ECO:0000256" key="3">
    <source>
        <dbReference type="ARBA" id="ARBA00022723"/>
    </source>
</evidence>
<evidence type="ECO:0000256" key="8">
    <source>
        <dbReference type="PIRSR" id="PIRSR004682-1"/>
    </source>
</evidence>
<gene>
    <name evidence="11" type="ORF">STAFG_8398</name>
</gene>
<evidence type="ECO:0000256" key="10">
    <source>
        <dbReference type="PIRSR" id="PIRSR004682-4"/>
    </source>
</evidence>
<comment type="cofactor">
    <cofactor evidence="10">
        <name>Mg(2+)</name>
        <dbReference type="ChEBI" id="CHEBI:18420"/>
    </cofactor>
</comment>
<comment type="caution">
    <text evidence="11">The sequence shown here is derived from an EMBL/GenBank/DDBJ whole genome shotgun (WGS) entry which is preliminary data.</text>
</comment>
<keyword evidence="4 7" id="KW-0378">Hydrolase</keyword>
<feature type="active site" description="Proton donor" evidence="8">
    <location>
        <position position="6"/>
    </location>
</feature>
<feature type="active site" description="Nucleophile" evidence="8">
    <location>
        <position position="4"/>
    </location>
</feature>
<dbReference type="Proteomes" id="UP000015001">
    <property type="component" value="Unassembled WGS sequence"/>
</dbReference>
<sequence>MFLDRDGTVTEPRHYPSRPDDLVLEAGVGPSLRRLQQQGAALVVVTNQSGVARGLFTEAQLLLMHERLRDLLADHGVTLDGIYFCPHHRDGRVEALAISCRCRKPEPGLLLRAAVDLGIHLQRSWMVGDFLSDVGAGHRAGCRTALVGPLGAQDVPPSGPAPDLRTVSTAEALQRISDHFDEEPS</sequence>
<organism evidence="11 12">
    <name type="scientific">Streptomyces afghaniensis 772</name>
    <dbReference type="NCBI Taxonomy" id="1283301"/>
    <lineage>
        <taxon>Bacteria</taxon>
        <taxon>Bacillati</taxon>
        <taxon>Actinomycetota</taxon>
        <taxon>Actinomycetes</taxon>
        <taxon>Kitasatosporales</taxon>
        <taxon>Streptomycetaceae</taxon>
        <taxon>Streptomyces</taxon>
    </lineage>
</organism>
<reference evidence="11 12" key="1">
    <citation type="submission" date="2013-02" db="EMBL/GenBank/DDBJ databases">
        <title>Draft Genome Sequence of Streptomyces afghaniensis, Which Produces Compounds of the Julimycin B-Complex.</title>
        <authorList>
            <person name="Gruening B.A."/>
            <person name="Praeg A."/>
            <person name="Erxleben A."/>
            <person name="Guenther S."/>
            <person name="Fiedler H.-P."/>
            <person name="Goodfellow M."/>
            <person name="Mueller M."/>
        </authorList>
    </citation>
    <scope>NUCLEOTIDE SEQUENCE [LARGE SCALE GENOMIC DNA]</scope>
    <source>
        <strain evidence="11 12">772</strain>
    </source>
</reference>
<feature type="binding site" evidence="10">
    <location>
        <position position="85"/>
    </location>
    <ligand>
        <name>Zn(2+)</name>
        <dbReference type="ChEBI" id="CHEBI:29105"/>
    </ligand>
</feature>
<feature type="site" description="Contributes to substrate recognition" evidence="9">
    <location>
        <position position="103"/>
    </location>
</feature>
<evidence type="ECO:0000256" key="1">
    <source>
        <dbReference type="ARBA" id="ARBA00004496"/>
    </source>
</evidence>
<feature type="binding site" evidence="10">
    <location>
        <position position="4"/>
    </location>
    <ligand>
        <name>Mg(2+)</name>
        <dbReference type="ChEBI" id="CHEBI:18420"/>
    </ligand>
</feature>
<dbReference type="GO" id="GO:0005975">
    <property type="term" value="P:carbohydrate metabolic process"/>
    <property type="evidence" value="ECO:0007669"/>
    <property type="project" value="InterPro"/>
</dbReference>
<dbReference type="EMBL" id="AOPY01001693">
    <property type="protein sequence ID" value="EPJ34534.1"/>
    <property type="molecule type" value="Genomic_DNA"/>
</dbReference>
<dbReference type="Gene3D" id="3.40.50.1000">
    <property type="entry name" value="HAD superfamily/HAD-like"/>
    <property type="match status" value="1"/>
</dbReference>
<dbReference type="PANTHER" id="PTHR42891">
    <property type="entry name" value="D-GLYCERO-BETA-D-MANNO-HEPTOSE-1,7-BISPHOSPHATE 7-PHOSPHATASE"/>
    <property type="match status" value="1"/>
</dbReference>
<dbReference type="PIRSF" id="PIRSF004682">
    <property type="entry name" value="GmhB"/>
    <property type="match status" value="1"/>
</dbReference>
<feature type="binding site" evidence="10">
    <location>
        <position position="129"/>
    </location>
    <ligand>
        <name>Mg(2+)</name>
        <dbReference type="ChEBI" id="CHEBI:18420"/>
    </ligand>
</feature>
<evidence type="ECO:0000256" key="9">
    <source>
        <dbReference type="PIRSR" id="PIRSR004682-3"/>
    </source>
</evidence>
<name>S4N9R7_9ACTN</name>
<dbReference type="Pfam" id="PF13242">
    <property type="entry name" value="Hydrolase_like"/>
    <property type="match status" value="1"/>
</dbReference>
<comment type="similarity">
    <text evidence="7">Belongs to the gmhB family.</text>
</comment>
<proteinExistence type="inferred from homology"/>
<evidence type="ECO:0000256" key="6">
    <source>
        <dbReference type="ARBA" id="ARBA00031828"/>
    </source>
</evidence>
<feature type="binding site" evidence="10">
    <location>
        <position position="100"/>
    </location>
    <ligand>
        <name>Zn(2+)</name>
        <dbReference type="ChEBI" id="CHEBI:29105"/>
    </ligand>
</feature>
<dbReference type="GO" id="GO:0005737">
    <property type="term" value="C:cytoplasm"/>
    <property type="evidence" value="ECO:0007669"/>
    <property type="project" value="UniProtKB-SubCell"/>
</dbReference>
<evidence type="ECO:0000256" key="5">
    <source>
        <dbReference type="ARBA" id="ARBA00023277"/>
    </source>
</evidence>
<keyword evidence="12" id="KW-1185">Reference proteome</keyword>
<comment type="cofactor">
    <cofactor evidence="10">
        <name>Zn(2+)</name>
        <dbReference type="ChEBI" id="CHEBI:29105"/>
    </cofactor>
</comment>
<dbReference type="InterPro" id="IPR006543">
    <property type="entry name" value="Histidinol-phos"/>
</dbReference>
<dbReference type="InterPro" id="IPR036412">
    <property type="entry name" value="HAD-like_sf"/>
</dbReference>
<keyword evidence="10" id="KW-0460">Magnesium</keyword>
<dbReference type="InterPro" id="IPR004446">
    <property type="entry name" value="Heptose_bisP_phosphatase"/>
</dbReference>
<dbReference type="GO" id="GO:0046872">
    <property type="term" value="F:metal ion binding"/>
    <property type="evidence" value="ECO:0007669"/>
    <property type="project" value="UniProtKB-KW"/>
</dbReference>
<evidence type="ECO:0000256" key="7">
    <source>
        <dbReference type="PIRNR" id="PIRNR004682"/>
    </source>
</evidence>
<dbReference type="InterPro" id="IPR006549">
    <property type="entry name" value="HAD-SF_hydro_IIIA"/>
</dbReference>
<feature type="site" description="Stabilizes the phosphoryl group" evidence="9">
    <location>
        <position position="104"/>
    </location>
</feature>
<dbReference type="PANTHER" id="PTHR42891:SF1">
    <property type="entry name" value="D-GLYCERO-BETA-D-MANNO-HEPTOSE-1,7-BISPHOSPHATE 7-PHOSPHATASE"/>
    <property type="match status" value="1"/>
</dbReference>
<dbReference type="PATRIC" id="fig|1283301.3.peg.8334"/>
<accession>S4N9R7</accession>
<dbReference type="GO" id="GO:0016791">
    <property type="term" value="F:phosphatase activity"/>
    <property type="evidence" value="ECO:0007669"/>
    <property type="project" value="InterPro"/>
</dbReference>
<keyword evidence="5 7" id="KW-0119">Carbohydrate metabolism</keyword>
<feature type="site" description="Stabilizes the phosphoryl group" evidence="9">
    <location>
        <position position="46"/>
    </location>
</feature>
<evidence type="ECO:0000313" key="12">
    <source>
        <dbReference type="Proteomes" id="UP000015001"/>
    </source>
</evidence>
<dbReference type="CDD" id="cd07503">
    <property type="entry name" value="HAD_HisB-N"/>
    <property type="match status" value="1"/>
</dbReference>
<dbReference type="SUPFAM" id="SSF56784">
    <property type="entry name" value="HAD-like"/>
    <property type="match status" value="1"/>
</dbReference>
<dbReference type="AlphaFoldDB" id="S4N9R7"/>
<dbReference type="InterPro" id="IPR023214">
    <property type="entry name" value="HAD_sf"/>
</dbReference>
<feature type="binding site" evidence="10">
    <location>
        <position position="6"/>
    </location>
    <ligand>
        <name>Mg(2+)</name>
        <dbReference type="ChEBI" id="CHEBI:18420"/>
    </ligand>
</feature>
<protein>
    <recommendedName>
        <fullName evidence="6 7">D,D-heptose 1,7-bisphosphate phosphatase</fullName>
        <ecNumber evidence="7">3.1.3.-</ecNumber>
    </recommendedName>
</protein>
<evidence type="ECO:0000256" key="2">
    <source>
        <dbReference type="ARBA" id="ARBA00022490"/>
    </source>
</evidence>
<feature type="binding site" evidence="10">
    <location>
        <position position="102"/>
    </location>
    <ligand>
        <name>Zn(2+)</name>
        <dbReference type="ChEBI" id="CHEBI:29105"/>
    </ligand>
</feature>
<dbReference type="EC" id="3.1.3.-" evidence="7"/>
<dbReference type="NCBIfam" id="TIGR01662">
    <property type="entry name" value="HAD-SF-IIIA"/>
    <property type="match status" value="1"/>
</dbReference>
<keyword evidence="10" id="KW-0862">Zinc</keyword>
<keyword evidence="3 10" id="KW-0479">Metal-binding</keyword>
<dbReference type="HOGENOM" id="CLU_085077_2_1_11"/>
<evidence type="ECO:0000313" key="11">
    <source>
        <dbReference type="EMBL" id="EPJ34534.1"/>
    </source>
</evidence>
<keyword evidence="2 7" id="KW-0963">Cytoplasm</keyword>
<feature type="binding site" evidence="10">
    <location>
        <position position="87"/>
    </location>
    <ligand>
        <name>Zn(2+)</name>
        <dbReference type="ChEBI" id="CHEBI:29105"/>
    </ligand>
</feature>
<evidence type="ECO:0000256" key="4">
    <source>
        <dbReference type="ARBA" id="ARBA00022801"/>
    </source>
</evidence>